<dbReference type="EMBL" id="GBXM01083685">
    <property type="protein sequence ID" value="JAH24892.1"/>
    <property type="molecule type" value="Transcribed_RNA"/>
</dbReference>
<reference evidence="1" key="1">
    <citation type="submission" date="2014-11" db="EMBL/GenBank/DDBJ databases">
        <authorList>
            <person name="Amaro Gonzalez C."/>
        </authorList>
    </citation>
    <scope>NUCLEOTIDE SEQUENCE</scope>
</reference>
<dbReference type="AlphaFoldDB" id="A0A0E9R7Z4"/>
<evidence type="ECO:0000313" key="1">
    <source>
        <dbReference type="EMBL" id="JAH24892.1"/>
    </source>
</evidence>
<name>A0A0E9R7Z4_ANGAN</name>
<reference evidence="1" key="2">
    <citation type="journal article" date="2015" name="Fish Shellfish Immunol.">
        <title>Early steps in the European eel (Anguilla anguilla)-Vibrio vulnificus interaction in the gills: Role of the RtxA13 toxin.</title>
        <authorList>
            <person name="Callol A."/>
            <person name="Pajuelo D."/>
            <person name="Ebbesson L."/>
            <person name="Teles M."/>
            <person name="MacKenzie S."/>
            <person name="Amaro C."/>
        </authorList>
    </citation>
    <scope>NUCLEOTIDE SEQUENCE</scope>
</reference>
<organism evidence="1">
    <name type="scientific">Anguilla anguilla</name>
    <name type="common">European freshwater eel</name>
    <name type="synonym">Muraena anguilla</name>
    <dbReference type="NCBI Taxonomy" id="7936"/>
    <lineage>
        <taxon>Eukaryota</taxon>
        <taxon>Metazoa</taxon>
        <taxon>Chordata</taxon>
        <taxon>Craniata</taxon>
        <taxon>Vertebrata</taxon>
        <taxon>Euteleostomi</taxon>
        <taxon>Actinopterygii</taxon>
        <taxon>Neopterygii</taxon>
        <taxon>Teleostei</taxon>
        <taxon>Anguilliformes</taxon>
        <taxon>Anguillidae</taxon>
        <taxon>Anguilla</taxon>
    </lineage>
</organism>
<protein>
    <submittedName>
        <fullName evidence="1">Uncharacterized protein</fullName>
    </submittedName>
</protein>
<proteinExistence type="predicted"/>
<accession>A0A0E9R7Z4</accession>
<sequence length="39" mass="4571">MLVETYDYMRQEGQVLTCIVLPKSRFIQHFNLLGLLGFP</sequence>